<dbReference type="VEuPathDB" id="VectorBase:RSAN_047980"/>
<dbReference type="Pfam" id="PF01431">
    <property type="entry name" value="Peptidase_M13"/>
    <property type="match status" value="1"/>
</dbReference>
<dbReference type="PANTHER" id="PTHR11733:SF241">
    <property type="entry name" value="GH26575P-RELATED"/>
    <property type="match status" value="1"/>
</dbReference>
<dbReference type="PANTHER" id="PTHR11733">
    <property type="entry name" value="ZINC METALLOPROTEASE FAMILY M13 NEPRILYSIN-RELATED"/>
    <property type="match status" value="1"/>
</dbReference>
<dbReference type="PROSITE" id="PS51885">
    <property type="entry name" value="NEPRILYSIN"/>
    <property type="match status" value="1"/>
</dbReference>
<feature type="transmembrane region" description="Helical" evidence="2">
    <location>
        <begin position="60"/>
        <end position="78"/>
    </location>
</feature>
<dbReference type="InterPro" id="IPR000718">
    <property type="entry name" value="Peptidase_M13"/>
</dbReference>
<dbReference type="InterPro" id="IPR018497">
    <property type="entry name" value="Peptidase_M13_C"/>
</dbReference>
<dbReference type="AlphaFoldDB" id="A0A9D4Q9R3"/>
<dbReference type="InterPro" id="IPR024079">
    <property type="entry name" value="MetalloPept_cat_dom_sf"/>
</dbReference>
<gene>
    <name evidence="4" type="ORF">HPB52_016601</name>
</gene>
<organism evidence="4 5">
    <name type="scientific">Rhipicephalus sanguineus</name>
    <name type="common">Brown dog tick</name>
    <name type="synonym">Ixodes sanguineus</name>
    <dbReference type="NCBI Taxonomy" id="34632"/>
    <lineage>
        <taxon>Eukaryota</taxon>
        <taxon>Metazoa</taxon>
        <taxon>Ecdysozoa</taxon>
        <taxon>Arthropoda</taxon>
        <taxon>Chelicerata</taxon>
        <taxon>Arachnida</taxon>
        <taxon>Acari</taxon>
        <taxon>Parasitiformes</taxon>
        <taxon>Ixodida</taxon>
        <taxon>Ixodoidea</taxon>
        <taxon>Ixodidae</taxon>
        <taxon>Rhipicephalinae</taxon>
        <taxon>Rhipicephalus</taxon>
        <taxon>Rhipicephalus</taxon>
    </lineage>
</organism>
<dbReference type="InterPro" id="IPR042089">
    <property type="entry name" value="Peptidase_M13_dom_2"/>
</dbReference>
<keyword evidence="2" id="KW-1133">Transmembrane helix</keyword>
<dbReference type="Gene3D" id="1.10.1380.10">
    <property type="entry name" value="Neutral endopeptidase , domain2"/>
    <property type="match status" value="2"/>
</dbReference>
<name>A0A9D4Q9R3_RHISA</name>
<dbReference type="EMBL" id="JABSTV010001248">
    <property type="protein sequence ID" value="KAH7969312.1"/>
    <property type="molecule type" value="Genomic_DNA"/>
</dbReference>
<dbReference type="GO" id="GO:0004222">
    <property type="term" value="F:metalloendopeptidase activity"/>
    <property type="evidence" value="ECO:0007669"/>
    <property type="project" value="InterPro"/>
</dbReference>
<feature type="region of interest" description="Disordered" evidence="1">
    <location>
        <begin position="1"/>
        <end position="54"/>
    </location>
</feature>
<feature type="domain" description="Peptidase M13 C-terminal" evidence="3">
    <location>
        <begin position="556"/>
        <end position="733"/>
    </location>
</feature>
<evidence type="ECO:0000256" key="2">
    <source>
        <dbReference type="SAM" id="Phobius"/>
    </source>
</evidence>
<keyword evidence="2" id="KW-0472">Membrane</keyword>
<sequence length="764" mass="84978">MNVWIGGDTVLKPEDRPSDLLPDQPSDCPPDVPDQTVVGKGTSEGHPPDSNEEGGVRRNMIISVVASMVLSVAIYVMWHVLEVSYRHKAGVLVKGEDDVMTRPKKEDIRSTQQTTPPFICTSPSCDQFSSIFQDALSYDEEPCSDFYQFVCKRWSVRLPQEYTVKAAHQHRIVALMRRVLDDLPRSTASSSSEVRAADLYWICMRPESNVEALREFMRVEGVAFDDDEPGEHPLKRIVHLNVRYGFETVFNVGRGQSATAAECRGASWTFVLEKVDVHTYAPFIEDLTSSVHFIRKAFAIVTGMDIPAETLRDIISVDAFVVDLLRRFSWLPMRRVFQLGKGGFFAGNVTVADMFLYLGESLRIQFDVQDCIVVASIHIIRLLEEILEKFSTTQLNRYVQWSVLKRILPIADPSVMEPVELRHFYCYTMLERLLRYALSRRFLEGVVAPGGRATREASTMISVILRSALSFVDDSSWMSTGQKVSIHLELAKNIRVLGYPPSQDLECLKGYSENASSVNALLSWAVAASTIRACQLNKTSPSGPTVYPMSTDVTFSSEAHTLSVPAALLMPPFFGSEGLPGINNGALGSAASSALMGLLEVYLSGGQEYSGTDDSGGGFSSRLECLKKSYQEDMGADLGTLNKMAALGDFVGLLPAYRAFVSTASAQRLKGLEWMTEEQLFFVAFCYQQCENVRDQRSSTATFRCNVPLKHTPQFADAFNCSTGSPMVSPKRCTFWDEDWAQPGQAIVRKSLRSHLDAQTPPHY</sequence>
<accession>A0A9D4Q9R3</accession>
<keyword evidence="5" id="KW-1185">Reference proteome</keyword>
<evidence type="ECO:0000259" key="3">
    <source>
        <dbReference type="Pfam" id="PF01431"/>
    </source>
</evidence>
<dbReference type="VEuPathDB" id="VectorBase:RSAN_049570"/>
<comment type="caution">
    <text evidence="4">The sequence shown here is derived from an EMBL/GenBank/DDBJ whole genome shotgun (WGS) entry which is preliminary data.</text>
</comment>
<protein>
    <recommendedName>
        <fullName evidence="3">Peptidase M13 C-terminal domain-containing protein</fullName>
    </recommendedName>
</protein>
<dbReference type="SUPFAM" id="SSF55486">
    <property type="entry name" value="Metalloproteases ('zincins'), catalytic domain"/>
    <property type="match status" value="1"/>
</dbReference>
<evidence type="ECO:0000313" key="4">
    <source>
        <dbReference type="EMBL" id="KAH7969312.1"/>
    </source>
</evidence>
<evidence type="ECO:0000313" key="5">
    <source>
        <dbReference type="Proteomes" id="UP000821837"/>
    </source>
</evidence>
<evidence type="ECO:0000256" key="1">
    <source>
        <dbReference type="SAM" id="MobiDB-lite"/>
    </source>
</evidence>
<reference evidence="4" key="2">
    <citation type="submission" date="2021-09" db="EMBL/GenBank/DDBJ databases">
        <authorList>
            <person name="Jia N."/>
            <person name="Wang J."/>
            <person name="Shi W."/>
            <person name="Du L."/>
            <person name="Sun Y."/>
            <person name="Zhan W."/>
            <person name="Jiang J."/>
            <person name="Wang Q."/>
            <person name="Zhang B."/>
            <person name="Ji P."/>
            <person name="Sakyi L.B."/>
            <person name="Cui X."/>
            <person name="Yuan T."/>
            <person name="Jiang B."/>
            <person name="Yang W."/>
            <person name="Lam T.T.-Y."/>
            <person name="Chang Q."/>
            <person name="Ding S."/>
            <person name="Wang X."/>
            <person name="Zhu J."/>
            <person name="Ruan X."/>
            <person name="Zhao L."/>
            <person name="Wei J."/>
            <person name="Que T."/>
            <person name="Du C."/>
            <person name="Cheng J."/>
            <person name="Dai P."/>
            <person name="Han X."/>
            <person name="Huang E."/>
            <person name="Gao Y."/>
            <person name="Liu J."/>
            <person name="Shao H."/>
            <person name="Ye R."/>
            <person name="Li L."/>
            <person name="Wei W."/>
            <person name="Wang X."/>
            <person name="Wang C."/>
            <person name="Huo Q."/>
            <person name="Li W."/>
            <person name="Guo W."/>
            <person name="Chen H."/>
            <person name="Chen S."/>
            <person name="Zhou L."/>
            <person name="Zhou L."/>
            <person name="Ni X."/>
            <person name="Tian J."/>
            <person name="Zhou Y."/>
            <person name="Sheng Y."/>
            <person name="Liu T."/>
            <person name="Pan Y."/>
            <person name="Xia L."/>
            <person name="Li J."/>
            <person name="Zhao F."/>
            <person name="Cao W."/>
        </authorList>
    </citation>
    <scope>NUCLEOTIDE SEQUENCE</scope>
    <source>
        <strain evidence="4">Rsan-2018</strain>
        <tissue evidence="4">Larvae</tissue>
    </source>
</reference>
<reference evidence="4" key="1">
    <citation type="journal article" date="2020" name="Cell">
        <title>Large-Scale Comparative Analyses of Tick Genomes Elucidate Their Genetic Diversity and Vector Capacities.</title>
        <authorList>
            <consortium name="Tick Genome and Microbiome Consortium (TIGMIC)"/>
            <person name="Jia N."/>
            <person name="Wang J."/>
            <person name="Shi W."/>
            <person name="Du L."/>
            <person name="Sun Y."/>
            <person name="Zhan W."/>
            <person name="Jiang J.F."/>
            <person name="Wang Q."/>
            <person name="Zhang B."/>
            <person name="Ji P."/>
            <person name="Bell-Sakyi L."/>
            <person name="Cui X.M."/>
            <person name="Yuan T.T."/>
            <person name="Jiang B.G."/>
            <person name="Yang W.F."/>
            <person name="Lam T.T."/>
            <person name="Chang Q.C."/>
            <person name="Ding S.J."/>
            <person name="Wang X.J."/>
            <person name="Zhu J.G."/>
            <person name="Ruan X.D."/>
            <person name="Zhao L."/>
            <person name="Wei J.T."/>
            <person name="Ye R.Z."/>
            <person name="Que T.C."/>
            <person name="Du C.H."/>
            <person name="Zhou Y.H."/>
            <person name="Cheng J.X."/>
            <person name="Dai P.F."/>
            <person name="Guo W.B."/>
            <person name="Han X.H."/>
            <person name="Huang E.J."/>
            <person name="Li L.F."/>
            <person name="Wei W."/>
            <person name="Gao Y.C."/>
            <person name="Liu J.Z."/>
            <person name="Shao H.Z."/>
            <person name="Wang X."/>
            <person name="Wang C.C."/>
            <person name="Yang T.C."/>
            <person name="Huo Q.B."/>
            <person name="Li W."/>
            <person name="Chen H.Y."/>
            <person name="Chen S.E."/>
            <person name="Zhou L.G."/>
            <person name="Ni X.B."/>
            <person name="Tian J.H."/>
            <person name="Sheng Y."/>
            <person name="Liu T."/>
            <person name="Pan Y.S."/>
            <person name="Xia L.Y."/>
            <person name="Li J."/>
            <person name="Zhao F."/>
            <person name="Cao W.C."/>
        </authorList>
    </citation>
    <scope>NUCLEOTIDE SEQUENCE</scope>
    <source>
        <strain evidence="4">Rsan-2018</strain>
    </source>
</reference>
<dbReference type="GO" id="GO:0016485">
    <property type="term" value="P:protein processing"/>
    <property type="evidence" value="ECO:0007669"/>
    <property type="project" value="TreeGrafter"/>
</dbReference>
<proteinExistence type="predicted"/>
<dbReference type="Gene3D" id="3.40.390.10">
    <property type="entry name" value="Collagenase (Catalytic Domain)"/>
    <property type="match status" value="2"/>
</dbReference>
<dbReference type="Proteomes" id="UP000821837">
    <property type="component" value="Unassembled WGS sequence"/>
</dbReference>
<keyword evidence="2" id="KW-0812">Transmembrane</keyword>
<dbReference type="GO" id="GO:0005886">
    <property type="term" value="C:plasma membrane"/>
    <property type="evidence" value="ECO:0007669"/>
    <property type="project" value="TreeGrafter"/>
</dbReference>